<comment type="caution">
    <text evidence="2">The sequence shown here is derived from an EMBL/GenBank/DDBJ whole genome shotgun (WGS) entry which is preliminary data.</text>
</comment>
<evidence type="ECO:0000313" key="2">
    <source>
        <dbReference type="EMBL" id="KXZ48388.1"/>
    </source>
</evidence>
<name>A0A150GEZ5_GONPE</name>
<evidence type="ECO:0000313" key="3">
    <source>
        <dbReference type="Proteomes" id="UP000075714"/>
    </source>
</evidence>
<feature type="region of interest" description="Disordered" evidence="1">
    <location>
        <begin position="298"/>
        <end position="332"/>
    </location>
</feature>
<organism evidence="2 3">
    <name type="scientific">Gonium pectorale</name>
    <name type="common">Green alga</name>
    <dbReference type="NCBI Taxonomy" id="33097"/>
    <lineage>
        <taxon>Eukaryota</taxon>
        <taxon>Viridiplantae</taxon>
        <taxon>Chlorophyta</taxon>
        <taxon>core chlorophytes</taxon>
        <taxon>Chlorophyceae</taxon>
        <taxon>CS clade</taxon>
        <taxon>Chlamydomonadales</taxon>
        <taxon>Volvocaceae</taxon>
        <taxon>Gonium</taxon>
    </lineage>
</organism>
<evidence type="ECO:0000256" key="1">
    <source>
        <dbReference type="SAM" id="MobiDB-lite"/>
    </source>
</evidence>
<sequence length="371" mass="38799">MQQITIVTLSTFRDLGRMLAGMASLRRHLAPELLRELLLLCPWQVGKALVVGHWPAGPSALVGSATGREYLVLRASGSSVSGATNASAASLAEGGPCGCCGPPVWVVPEHLALGTSRQELAAVPNMYGYKLQMVLKMAVSGLVSTSHYLVLDSDVLLVRPLSAVTPHWLFPQPGRALYQPQRRGAHADWWSATEAALGLAGCLSASPEARVFGVTPALLATELAAATARFWADRLGGGSWAAALRAMLPRGAPFLTEYCSYHLVSECVLGSGTLERYHAPRLPGAPRLYQGLWRGRRRADRKGSADGDGGGGGGGGGSGGNKTSGGGGAVEWHQPGGRAEVCEDCLFLVVQSNAGVPEARVVSDLEQVFAG</sequence>
<dbReference type="AlphaFoldDB" id="A0A150GEZ5"/>
<reference evidence="3" key="1">
    <citation type="journal article" date="2016" name="Nat. Commun.">
        <title>The Gonium pectorale genome demonstrates co-option of cell cycle regulation during the evolution of multicellularity.</title>
        <authorList>
            <person name="Hanschen E.R."/>
            <person name="Marriage T.N."/>
            <person name="Ferris P.J."/>
            <person name="Hamaji T."/>
            <person name="Toyoda A."/>
            <person name="Fujiyama A."/>
            <person name="Neme R."/>
            <person name="Noguchi H."/>
            <person name="Minakuchi Y."/>
            <person name="Suzuki M."/>
            <person name="Kawai-Toyooka H."/>
            <person name="Smith D.R."/>
            <person name="Sparks H."/>
            <person name="Anderson J."/>
            <person name="Bakaric R."/>
            <person name="Luria V."/>
            <person name="Karger A."/>
            <person name="Kirschner M.W."/>
            <person name="Durand P.M."/>
            <person name="Michod R.E."/>
            <person name="Nozaki H."/>
            <person name="Olson B.J."/>
        </authorList>
    </citation>
    <scope>NUCLEOTIDE SEQUENCE [LARGE SCALE GENOMIC DNA]</scope>
    <source>
        <strain evidence="3">NIES-2863</strain>
    </source>
</reference>
<dbReference type="Pfam" id="PF20102">
    <property type="entry name" value="DUF6492"/>
    <property type="match status" value="1"/>
</dbReference>
<dbReference type="Proteomes" id="UP000075714">
    <property type="component" value="Unassembled WGS sequence"/>
</dbReference>
<dbReference type="InterPro" id="IPR045499">
    <property type="entry name" value="DUF6492"/>
</dbReference>
<protein>
    <recommendedName>
        <fullName evidence="4">Nucleotide-diphospho-sugar transferase domain-containing protein</fullName>
    </recommendedName>
</protein>
<proteinExistence type="predicted"/>
<gene>
    <name evidence="2" type="ORF">GPECTOR_28g795</name>
</gene>
<accession>A0A150GEZ5</accession>
<evidence type="ECO:0008006" key="4">
    <source>
        <dbReference type="Google" id="ProtNLM"/>
    </source>
</evidence>
<keyword evidence="3" id="KW-1185">Reference proteome</keyword>
<feature type="compositionally biased region" description="Gly residues" evidence="1">
    <location>
        <begin position="306"/>
        <end position="329"/>
    </location>
</feature>
<dbReference type="OrthoDB" id="548326at2759"/>
<dbReference type="EMBL" id="LSYV01000029">
    <property type="protein sequence ID" value="KXZ48388.1"/>
    <property type="molecule type" value="Genomic_DNA"/>
</dbReference>